<organism evidence="5 6">
    <name type="scientific">Nocardioides oleivorans</name>
    <dbReference type="NCBI Taxonomy" id="273676"/>
    <lineage>
        <taxon>Bacteria</taxon>
        <taxon>Bacillati</taxon>
        <taxon>Actinomycetota</taxon>
        <taxon>Actinomycetes</taxon>
        <taxon>Propionibacteriales</taxon>
        <taxon>Nocardioidaceae</taxon>
        <taxon>Nocardioides</taxon>
    </lineage>
</organism>
<comment type="caution">
    <text evidence="5">The sequence shown here is derived from an EMBL/GenBank/DDBJ whole genome shotgun (WGS) entry which is preliminary data.</text>
</comment>
<proteinExistence type="predicted"/>
<dbReference type="InterPro" id="IPR055227">
    <property type="entry name" value="HRQ1_WHD"/>
</dbReference>
<evidence type="ECO:0000256" key="1">
    <source>
        <dbReference type="ARBA" id="ARBA00022741"/>
    </source>
</evidence>
<keyword evidence="5" id="KW-0347">Helicase</keyword>
<dbReference type="Proteomes" id="UP000294071">
    <property type="component" value="Unassembled WGS sequence"/>
</dbReference>
<dbReference type="SMART" id="SM00487">
    <property type="entry name" value="DEXDc"/>
    <property type="match status" value="1"/>
</dbReference>
<feature type="domain" description="Helicase C-terminal" evidence="4">
    <location>
        <begin position="370"/>
        <end position="523"/>
    </location>
</feature>
<evidence type="ECO:0000259" key="4">
    <source>
        <dbReference type="PROSITE" id="PS51194"/>
    </source>
</evidence>
<protein>
    <submittedName>
        <fullName evidence="5">DEAD/DEAH box helicase</fullName>
    </submittedName>
</protein>
<dbReference type="PANTHER" id="PTHR47957:SF3">
    <property type="entry name" value="ATP-DEPENDENT HELICASE HRQ1"/>
    <property type="match status" value="1"/>
</dbReference>
<dbReference type="InterPro" id="IPR022307">
    <property type="entry name" value="Helicase_put_actinobac"/>
</dbReference>
<evidence type="ECO:0000313" key="5">
    <source>
        <dbReference type="EMBL" id="RYB93753.1"/>
    </source>
</evidence>
<dbReference type="InterPro" id="IPR014001">
    <property type="entry name" value="Helicase_ATP-bd"/>
</dbReference>
<evidence type="ECO:0000256" key="2">
    <source>
        <dbReference type="ARBA" id="ARBA00022840"/>
    </source>
</evidence>
<dbReference type="AlphaFoldDB" id="A0A4Q2S170"/>
<dbReference type="Pfam" id="PF22982">
    <property type="entry name" value="WHD_HRQ1"/>
    <property type="match status" value="1"/>
</dbReference>
<keyword evidence="2" id="KW-0067">ATP-binding</keyword>
<sequence>MARPSTSRVARVRSTTASPVPELVRTVRRGRETRPPSFRVVSNHVAPGFAGLPNSSPRGVTASGEVDPRSVAFARLRRVSPPHPHASTSVDALVRRLSEVPGREDRLRHLEVLPARDAVHEDWPDWVPDDVRGAFAAQGVARPWRHQVVAADAAHAGDHVIVATGTASGKSLAYQLPGLSAIRAARGPRGERGAAVLYLAPTKALAHDQLAGLSSLGLDVRLAAHDGDSSHEERDWTRDFGEYVLTNPDMLHRSLLPSHHRWSRLLGSLQYVVVDECHHYRGVFGAHVSHVLRRLRRVCAMYGAHPTFVLASATVAEPEVTASRLTGLDVVALTRDDSPRGTVSVLLWEPPFTSYAGENGAPVRRAASSEVADLLADLVAEDVRTLAFIRSRRGAEQVALTASELLAEIDRSLPDKVAAYRGGYLPEERRALEAALRRGDLVGLAATNALELGIDISGLDAVLIAGFPGTRAAFWQQVGRAGRGSQDALGVLVAKDDPLDTYLVTHPEMLIGAPVEASVFDPSNPHVMGPHLCAAAQESPLTEADLPLFGPTARTVVDELVRLGLLRVRPRGWFWTDRSRAADLADIRSAGGSAVQLIEADTGRVVGTVDASGAHNQAHAGAVYVHQGETWLVESLDLEHHVAAMRRDEPSYSTTAREVTDIGIVSTRERRSWGGCELSLGEVDVSHQVVSFLKRRQPGGEVLSEESLDLPERTLRTTAVWWTVPDNVVAESGLAALDVPGAAHAAEHCSIGLLPLFATCDRWDIGGVSTARHADTGVLTVFVYDGHPGGAGFAERGFHTAVSWLSATREAIAGCECTSGCPSCIQSPKCGNQNNPLDKAGAISLLDALLAGAPRTPEED</sequence>
<name>A0A4Q2S170_9ACTN</name>
<dbReference type="InterPro" id="IPR011545">
    <property type="entry name" value="DEAD/DEAH_box_helicase_dom"/>
</dbReference>
<evidence type="ECO:0000259" key="3">
    <source>
        <dbReference type="PROSITE" id="PS51192"/>
    </source>
</evidence>
<dbReference type="OrthoDB" id="143059at2"/>
<accession>A0A4Q2S170</accession>
<dbReference type="InterPro" id="IPR027417">
    <property type="entry name" value="P-loop_NTPase"/>
</dbReference>
<dbReference type="GO" id="GO:0006289">
    <property type="term" value="P:nucleotide-excision repair"/>
    <property type="evidence" value="ECO:0007669"/>
    <property type="project" value="TreeGrafter"/>
</dbReference>
<dbReference type="NCBIfam" id="TIGR03817">
    <property type="entry name" value="DECH_helic"/>
    <property type="match status" value="1"/>
</dbReference>
<dbReference type="CDD" id="cd18797">
    <property type="entry name" value="SF2_C_Hrq"/>
    <property type="match status" value="1"/>
</dbReference>
<dbReference type="GO" id="GO:0005524">
    <property type="term" value="F:ATP binding"/>
    <property type="evidence" value="ECO:0007669"/>
    <property type="project" value="UniProtKB-KW"/>
</dbReference>
<gene>
    <name evidence="5" type="ORF">EUA93_04900</name>
</gene>
<dbReference type="GO" id="GO:0003676">
    <property type="term" value="F:nucleic acid binding"/>
    <property type="evidence" value="ECO:0007669"/>
    <property type="project" value="InterPro"/>
</dbReference>
<dbReference type="InterPro" id="IPR001650">
    <property type="entry name" value="Helicase_C-like"/>
</dbReference>
<dbReference type="Gene3D" id="3.40.50.300">
    <property type="entry name" value="P-loop containing nucleotide triphosphate hydrolases"/>
    <property type="match status" value="2"/>
</dbReference>
<dbReference type="PANTHER" id="PTHR47957">
    <property type="entry name" value="ATP-DEPENDENT HELICASE HRQ1"/>
    <property type="match status" value="1"/>
</dbReference>
<dbReference type="GO" id="GO:0036297">
    <property type="term" value="P:interstrand cross-link repair"/>
    <property type="evidence" value="ECO:0007669"/>
    <property type="project" value="TreeGrafter"/>
</dbReference>
<dbReference type="Pfam" id="PF09369">
    <property type="entry name" value="MZB"/>
    <property type="match status" value="1"/>
</dbReference>
<keyword evidence="1" id="KW-0547">Nucleotide-binding</keyword>
<dbReference type="PROSITE" id="PS51194">
    <property type="entry name" value="HELICASE_CTER"/>
    <property type="match status" value="1"/>
</dbReference>
<keyword evidence="5" id="KW-0378">Hydrolase</keyword>
<dbReference type="SUPFAM" id="SSF52540">
    <property type="entry name" value="P-loop containing nucleoside triphosphate hydrolases"/>
    <property type="match status" value="1"/>
</dbReference>
<feature type="domain" description="Helicase ATP-binding" evidence="3">
    <location>
        <begin position="151"/>
        <end position="333"/>
    </location>
</feature>
<dbReference type="SMART" id="SM00490">
    <property type="entry name" value="HELICc"/>
    <property type="match status" value="1"/>
</dbReference>
<keyword evidence="6" id="KW-1185">Reference proteome</keyword>
<dbReference type="Pfam" id="PF00271">
    <property type="entry name" value="Helicase_C"/>
    <property type="match status" value="1"/>
</dbReference>
<dbReference type="PROSITE" id="PS51192">
    <property type="entry name" value="HELICASE_ATP_BIND_1"/>
    <property type="match status" value="1"/>
</dbReference>
<dbReference type="InterPro" id="IPR018973">
    <property type="entry name" value="MZB"/>
</dbReference>
<reference evidence="5 6" key="1">
    <citation type="submission" date="2019-01" db="EMBL/GenBank/DDBJ databases">
        <title>Novel species of Nocardioides.</title>
        <authorList>
            <person name="Liu Q."/>
            <person name="Xin Y.-H."/>
        </authorList>
    </citation>
    <scope>NUCLEOTIDE SEQUENCE [LARGE SCALE GENOMIC DNA]</scope>
    <source>
        <strain evidence="5 6">CGMCC 4.6882</strain>
    </source>
</reference>
<dbReference type="EMBL" id="SDWT01000001">
    <property type="protein sequence ID" value="RYB93753.1"/>
    <property type="molecule type" value="Genomic_DNA"/>
</dbReference>
<evidence type="ECO:0000313" key="6">
    <source>
        <dbReference type="Proteomes" id="UP000294071"/>
    </source>
</evidence>
<dbReference type="GO" id="GO:0043138">
    <property type="term" value="F:3'-5' DNA helicase activity"/>
    <property type="evidence" value="ECO:0007669"/>
    <property type="project" value="TreeGrafter"/>
</dbReference>
<dbReference type="CDD" id="cd17923">
    <property type="entry name" value="DEXHc_Hrq1-like"/>
    <property type="match status" value="1"/>
</dbReference>
<dbReference type="Pfam" id="PF00270">
    <property type="entry name" value="DEAD"/>
    <property type="match status" value="1"/>
</dbReference>